<dbReference type="Proteomes" id="UP001172673">
    <property type="component" value="Unassembled WGS sequence"/>
</dbReference>
<feature type="transmembrane region" description="Helical" evidence="8">
    <location>
        <begin position="260"/>
        <end position="280"/>
    </location>
</feature>
<gene>
    <name evidence="9" type="primary">AQY1_1</name>
    <name evidence="9" type="ORF">H2200_005603</name>
</gene>
<dbReference type="PANTHER" id="PTHR19139:SF199">
    <property type="entry name" value="MIP17260P"/>
    <property type="match status" value="1"/>
</dbReference>
<protein>
    <submittedName>
        <fullName evidence="9">Aquaporin-1</fullName>
    </submittedName>
</protein>
<evidence type="ECO:0000256" key="5">
    <source>
        <dbReference type="ARBA" id="ARBA00023136"/>
    </source>
</evidence>
<reference evidence="9" key="1">
    <citation type="submission" date="2022-10" db="EMBL/GenBank/DDBJ databases">
        <title>Culturing micro-colonial fungi from biological soil crusts in the Mojave desert and describing Neophaeococcomyces mojavensis, and introducing the new genera and species Taxawa tesnikishii.</title>
        <authorList>
            <person name="Kurbessoian T."/>
            <person name="Stajich J.E."/>
        </authorList>
    </citation>
    <scope>NUCLEOTIDE SEQUENCE</scope>
    <source>
        <strain evidence="9">TK_41</strain>
    </source>
</reference>
<dbReference type="PRINTS" id="PR00783">
    <property type="entry name" value="MINTRINSICP"/>
</dbReference>
<evidence type="ECO:0000256" key="4">
    <source>
        <dbReference type="ARBA" id="ARBA00022989"/>
    </source>
</evidence>
<evidence type="ECO:0000256" key="2">
    <source>
        <dbReference type="ARBA" id="ARBA00006175"/>
    </source>
</evidence>
<evidence type="ECO:0000256" key="8">
    <source>
        <dbReference type="SAM" id="Phobius"/>
    </source>
</evidence>
<evidence type="ECO:0000313" key="9">
    <source>
        <dbReference type="EMBL" id="KAJ9610826.1"/>
    </source>
</evidence>
<evidence type="ECO:0000256" key="3">
    <source>
        <dbReference type="ARBA" id="ARBA00022692"/>
    </source>
</evidence>
<feature type="transmembrane region" description="Helical" evidence="8">
    <location>
        <begin position="149"/>
        <end position="169"/>
    </location>
</feature>
<dbReference type="InterPro" id="IPR023271">
    <property type="entry name" value="Aquaporin-like"/>
</dbReference>
<feature type="transmembrane region" description="Helical" evidence="8">
    <location>
        <begin position="216"/>
        <end position="240"/>
    </location>
</feature>
<comment type="similarity">
    <text evidence="2 6">Belongs to the MIP/aquaporin (TC 1.A.8) family.</text>
</comment>
<keyword evidence="10" id="KW-1185">Reference proteome</keyword>
<keyword evidence="6" id="KW-0813">Transport</keyword>
<dbReference type="InterPro" id="IPR000425">
    <property type="entry name" value="MIP"/>
</dbReference>
<feature type="transmembrane region" description="Helical" evidence="8">
    <location>
        <begin position="82"/>
        <end position="104"/>
    </location>
</feature>
<proteinExistence type="inferred from homology"/>
<dbReference type="AlphaFoldDB" id="A0AA38XCW2"/>
<feature type="transmembrane region" description="Helical" evidence="8">
    <location>
        <begin position="189"/>
        <end position="209"/>
    </location>
</feature>
<organism evidence="9 10">
    <name type="scientific">Cladophialophora chaetospira</name>
    <dbReference type="NCBI Taxonomy" id="386627"/>
    <lineage>
        <taxon>Eukaryota</taxon>
        <taxon>Fungi</taxon>
        <taxon>Dikarya</taxon>
        <taxon>Ascomycota</taxon>
        <taxon>Pezizomycotina</taxon>
        <taxon>Eurotiomycetes</taxon>
        <taxon>Chaetothyriomycetidae</taxon>
        <taxon>Chaetothyriales</taxon>
        <taxon>Herpotrichiellaceae</taxon>
        <taxon>Cladophialophora</taxon>
    </lineage>
</organism>
<feature type="compositionally biased region" description="Basic and acidic residues" evidence="7">
    <location>
        <begin position="322"/>
        <end position="332"/>
    </location>
</feature>
<evidence type="ECO:0000256" key="7">
    <source>
        <dbReference type="SAM" id="MobiDB-lite"/>
    </source>
</evidence>
<comment type="subcellular location">
    <subcellularLocation>
        <location evidence="1">Membrane</location>
        <topology evidence="1">Multi-pass membrane protein</topology>
    </subcellularLocation>
</comment>
<feature type="transmembrane region" description="Helical" evidence="8">
    <location>
        <begin position="50"/>
        <end position="70"/>
    </location>
</feature>
<dbReference type="PANTHER" id="PTHR19139">
    <property type="entry name" value="AQUAPORIN TRANSPORTER"/>
    <property type="match status" value="1"/>
</dbReference>
<keyword evidence="3 6" id="KW-0812">Transmembrane</keyword>
<dbReference type="EMBL" id="JAPDRK010000007">
    <property type="protein sequence ID" value="KAJ9610826.1"/>
    <property type="molecule type" value="Genomic_DNA"/>
</dbReference>
<dbReference type="GO" id="GO:0005886">
    <property type="term" value="C:plasma membrane"/>
    <property type="evidence" value="ECO:0007669"/>
    <property type="project" value="TreeGrafter"/>
</dbReference>
<feature type="region of interest" description="Disordered" evidence="7">
    <location>
        <begin position="305"/>
        <end position="344"/>
    </location>
</feature>
<evidence type="ECO:0000256" key="1">
    <source>
        <dbReference type="ARBA" id="ARBA00004141"/>
    </source>
</evidence>
<dbReference type="InterPro" id="IPR034294">
    <property type="entry name" value="Aquaporin_transptr"/>
</dbReference>
<sequence>MHFKRPALSKVRGGKYGFPNTGAVMGFLHHYENTLPDRAPNDMVATLGEFVGTFLWLLFAFAICQIANIVPPGDTEPAIPTTLRVFYIGLGFSVSLTITCWLFYRVSGGMFNPAVRYNPDAICFFKLTRAQVTLTLYLVGAVPGLRSIYMIIAQIVAGIAAAGMASLLFPGPLRVDLKLGGGTSISQGLFIEMFTTILLVFTVIMLAAVKHKATFLAPLGIGLALFVDHLTAVYFTGAGMNPARAFGPAVINHSFPGYHWIYWVGPLIGSLVAAGFYHMLEFFDWKTANPGQDFDDLEAQALDAHRHTPRSKVPPRECNNQIEREHKEEPQDPRLSGSDTQTEV</sequence>
<dbReference type="SUPFAM" id="SSF81338">
    <property type="entry name" value="Aquaporin-like"/>
    <property type="match status" value="1"/>
</dbReference>
<name>A0AA38XCW2_9EURO</name>
<comment type="caution">
    <text evidence="9">The sequence shown here is derived from an EMBL/GenBank/DDBJ whole genome shotgun (WGS) entry which is preliminary data.</text>
</comment>
<keyword evidence="5 8" id="KW-0472">Membrane</keyword>
<keyword evidence="4 8" id="KW-1133">Transmembrane helix</keyword>
<evidence type="ECO:0000256" key="6">
    <source>
        <dbReference type="RuleBase" id="RU000477"/>
    </source>
</evidence>
<accession>A0AA38XCW2</accession>
<dbReference type="Pfam" id="PF00230">
    <property type="entry name" value="MIP"/>
    <property type="match status" value="1"/>
</dbReference>
<dbReference type="Gene3D" id="1.20.1080.10">
    <property type="entry name" value="Glycerol uptake facilitator protein"/>
    <property type="match status" value="2"/>
</dbReference>
<evidence type="ECO:0000313" key="10">
    <source>
        <dbReference type="Proteomes" id="UP001172673"/>
    </source>
</evidence>
<dbReference type="GO" id="GO:0015250">
    <property type="term" value="F:water channel activity"/>
    <property type="evidence" value="ECO:0007669"/>
    <property type="project" value="TreeGrafter"/>
</dbReference>